<dbReference type="AlphaFoldDB" id="A0AA38VRY4"/>
<dbReference type="PANTHER" id="PTHR30613:SF1">
    <property type="entry name" value="DUF1479 DOMAIN PROTEIN (AFU_ORTHOLOGUE AFUA_5G09280)"/>
    <property type="match status" value="1"/>
</dbReference>
<protein>
    <submittedName>
        <fullName evidence="2">DUF1479 domain-containing protein</fullName>
    </submittedName>
</protein>
<gene>
    <name evidence="2" type="ORF">NKR23_g6889</name>
</gene>
<evidence type="ECO:0000256" key="1">
    <source>
        <dbReference type="SAM" id="MobiDB-lite"/>
    </source>
</evidence>
<dbReference type="PANTHER" id="PTHR30613">
    <property type="entry name" value="UNCHARACTERIZED PROTEIN YBIU-RELATED"/>
    <property type="match status" value="1"/>
</dbReference>
<organism evidence="2 3">
    <name type="scientific">Pleurostoma richardsiae</name>
    <dbReference type="NCBI Taxonomy" id="41990"/>
    <lineage>
        <taxon>Eukaryota</taxon>
        <taxon>Fungi</taxon>
        <taxon>Dikarya</taxon>
        <taxon>Ascomycota</taxon>
        <taxon>Pezizomycotina</taxon>
        <taxon>Sordariomycetes</taxon>
        <taxon>Sordariomycetidae</taxon>
        <taxon>Calosphaeriales</taxon>
        <taxon>Pleurostomataceae</taxon>
        <taxon>Pleurostoma</taxon>
    </lineage>
</organism>
<reference evidence="2" key="1">
    <citation type="submission" date="2022-07" db="EMBL/GenBank/DDBJ databases">
        <title>Fungi with potential for degradation of polypropylene.</title>
        <authorList>
            <person name="Gostincar C."/>
        </authorList>
    </citation>
    <scope>NUCLEOTIDE SEQUENCE</scope>
    <source>
        <strain evidence="2">EXF-13308</strain>
    </source>
</reference>
<keyword evidence="3" id="KW-1185">Reference proteome</keyword>
<dbReference type="Proteomes" id="UP001174694">
    <property type="component" value="Unassembled WGS sequence"/>
</dbReference>
<evidence type="ECO:0000313" key="3">
    <source>
        <dbReference type="Proteomes" id="UP001174694"/>
    </source>
</evidence>
<dbReference type="Gene3D" id="2.60.120.330">
    <property type="entry name" value="B-lactam Antibiotic, Isopenicillin N Synthase, Chain"/>
    <property type="match status" value="2"/>
</dbReference>
<name>A0AA38VRY4_9PEZI</name>
<dbReference type="Pfam" id="PF07350">
    <property type="entry name" value="Gig2-like"/>
    <property type="match status" value="2"/>
</dbReference>
<dbReference type="SUPFAM" id="SSF51197">
    <property type="entry name" value="Clavaminate synthase-like"/>
    <property type="match status" value="1"/>
</dbReference>
<proteinExistence type="predicted"/>
<sequence>MPSAIAEWPAWVEYPKKTPYYDKDPEFNQRREEGDPRGSITDEIAARGNSLIPVFEASQLAGGFTGKEKDEIMEKGCLVIRGVIPKEQADQLYEDLGNYVSKINSRITAPIKALLTLSSTLMVSVIVPPLQPFLGLGPHIDAGSFSRWADPAYRKAYSDIFSGNFENYDPYDLGARISAVQDLYKASAHSSVFRSFQGWTALTRTAPREGTLLVYPHIAATIAYVLLRPFFKPPSDELQLMDASKWTVDKDSSWFPGTVKTQSQRLSRSSHPHLRLEECLVHIPVMNPGDTVWGHSDLCHAVDSEHHGAVNASVVYIAACPSTPASRAYVKRQLEYTRSGRPPADFASATTLDETTLDGYVGHTGMSAEAKAAFGYYL</sequence>
<dbReference type="InterPro" id="IPR027443">
    <property type="entry name" value="IPNS-like_sf"/>
</dbReference>
<feature type="region of interest" description="Disordered" evidence="1">
    <location>
        <begin position="18"/>
        <end position="38"/>
    </location>
</feature>
<feature type="compositionally biased region" description="Basic and acidic residues" evidence="1">
    <location>
        <begin position="18"/>
        <end position="36"/>
    </location>
</feature>
<dbReference type="InterPro" id="IPR010856">
    <property type="entry name" value="Gig2-like"/>
</dbReference>
<evidence type="ECO:0000313" key="2">
    <source>
        <dbReference type="EMBL" id="KAJ9143114.1"/>
    </source>
</evidence>
<comment type="caution">
    <text evidence="2">The sequence shown here is derived from an EMBL/GenBank/DDBJ whole genome shotgun (WGS) entry which is preliminary data.</text>
</comment>
<dbReference type="EMBL" id="JANBVO010000020">
    <property type="protein sequence ID" value="KAJ9143114.1"/>
    <property type="molecule type" value="Genomic_DNA"/>
</dbReference>
<accession>A0AA38VRY4</accession>